<dbReference type="GO" id="GO:0005681">
    <property type="term" value="C:spliceosomal complex"/>
    <property type="evidence" value="ECO:0007669"/>
    <property type="project" value="UniProtKB-KW"/>
</dbReference>
<feature type="compositionally biased region" description="Polar residues" evidence="11">
    <location>
        <begin position="61"/>
        <end position="73"/>
    </location>
</feature>
<evidence type="ECO:0000256" key="2">
    <source>
        <dbReference type="ARBA" id="ARBA00022664"/>
    </source>
</evidence>
<keyword evidence="7" id="KW-0508">mRNA splicing</keyword>
<sequence length="1070" mass="117321">MSSSPPPPDGNDSEVNNRIDRLESSMSRLEGMLSIFIQGIQQQPPPPPAVPGEKEKDKAATRTTTSSSVNASEASGGVQRPCLTAEGHANDRTEMVAPQPPPHTPSKGVPASLPDSASTPRRGTSAAKRSSPRRKRKTIGSTIQESEDDQRMAKRKRSGKAVAADIITTEASDAVDRGVWTSSSQAVTDHNCNVSNSGTAAELPHGGQSSDVVAVVGDEATNTVPNGVYTPVVPPPGSGQEEEDSTSMLPIQWPDTLQDAAVAVMASTTKLTDTKEDENIPPAVLPSSPWLTWDEVIGLNLKEEEEDGITTVTAEVVPDDNKADTSQLSSSKPIPASVDEGDERKGPEDVEDESGGNLFPDESDSSPVAAPVAAPVEPTQPTSSAAPSTQPTPPALNAKERKREWFQALYSNDGAKAAPCRYYAQGRCTKGDACPYSHDDAAAAKLRKAHHDAVAAIPCKFHVVLGHGCREGDACRYSHQVERFPCVRQSITGRCGGGPSQCPMLHYPVAVRQTEAFKMWVMELYSSFIKDRIEGGDQRVTSVWSKYFTDTIMSDPSLHLPAPSPTAVATDTTGRSADVAPAKRPRISKALDKVNKAMEKKCPYLGTVNRNMLDFDFEKVCSVTLSNENVYACLVCGKYYTGRGQGTCAYTHALEKKHYVFINLKDTRVYCIPDGYEIIDASLDDIRYNLNPTFTKDMLNSAEDKSTAIGFTLDGRPFLPGCVGLNTISGGTDYLNVVVQILQQVTPLRNALLTKKQDLDVSRTDVTEALAELFRKTYNAKNFKGVVSPHEFLQVVSLKSKKHFFTSQRDPAEFLTWLLNHLRPHKTINKIFKGEIMVKTCKNLDSQAAGDVWEESTSDFLTLTLDLPDAPLFKDTQEFIPQVPMISLLDKFNGETVVEDLLHRQLRKYSIKRLPPYLIFVTKRFKKNNFTVEKNPTLVRFPLKGLDMKDWIHPTWHNINEHTKYDLVGLVSHSGQPEAGMGVYKAYVLHSKTNQWQETHDLNVAPILPQSVALMETYIQVYQREDVQSDGTFTDNIVLAKPGEEEEDIFGGGDENMKDRDLALAGIEIG</sequence>
<dbReference type="PROSITE" id="PS50235">
    <property type="entry name" value="USP_3"/>
    <property type="match status" value="1"/>
</dbReference>
<dbReference type="GO" id="GO:0016579">
    <property type="term" value="P:protein deubiquitination"/>
    <property type="evidence" value="ECO:0007669"/>
    <property type="project" value="InterPro"/>
</dbReference>
<comment type="subcellular location">
    <subcellularLocation>
        <location evidence="1">Nucleus</location>
    </subcellularLocation>
</comment>
<dbReference type="InterPro" id="IPR036855">
    <property type="entry name" value="Znf_CCCH_sf"/>
</dbReference>
<feature type="domain" description="UBP-type" evidence="14">
    <location>
        <begin position="600"/>
        <end position="697"/>
    </location>
</feature>
<dbReference type="GO" id="GO:0004843">
    <property type="term" value="F:cysteine-type deubiquitinase activity"/>
    <property type="evidence" value="ECO:0007669"/>
    <property type="project" value="InterPro"/>
</dbReference>
<feature type="domain" description="C3H1-type" evidence="12">
    <location>
        <begin position="414"/>
        <end position="441"/>
    </location>
</feature>
<feature type="domain" description="USP" evidence="13">
    <location>
        <begin position="723"/>
        <end position="1025"/>
    </location>
</feature>
<dbReference type="EMBL" id="JABANM010014095">
    <property type="protein sequence ID" value="KAF4733222.1"/>
    <property type="molecule type" value="Genomic_DNA"/>
</dbReference>
<feature type="zinc finger region" description="C3H1-type" evidence="10">
    <location>
        <begin position="453"/>
        <end position="482"/>
    </location>
</feature>
<dbReference type="PROSITE" id="PS50103">
    <property type="entry name" value="ZF_C3H1"/>
    <property type="match status" value="2"/>
</dbReference>
<proteinExistence type="predicted"/>
<evidence type="ECO:0000259" key="12">
    <source>
        <dbReference type="PROSITE" id="PS50103"/>
    </source>
</evidence>
<evidence type="ECO:0000256" key="11">
    <source>
        <dbReference type="SAM" id="MobiDB-lite"/>
    </source>
</evidence>
<keyword evidence="6 10" id="KW-0862">Zinc</keyword>
<dbReference type="PANTHER" id="PTHR21646">
    <property type="entry name" value="UBIQUITIN CARBOXYL-TERMINAL HYDROLASE"/>
    <property type="match status" value="1"/>
</dbReference>
<evidence type="ECO:0000256" key="10">
    <source>
        <dbReference type="PROSITE-ProRule" id="PRU00723"/>
    </source>
</evidence>
<dbReference type="SUPFAM" id="SSF57850">
    <property type="entry name" value="RING/U-box"/>
    <property type="match status" value="1"/>
</dbReference>
<dbReference type="GO" id="GO:0000245">
    <property type="term" value="P:spliceosomal complex assembly"/>
    <property type="evidence" value="ECO:0007669"/>
    <property type="project" value="InterPro"/>
</dbReference>
<keyword evidence="3 10" id="KW-0479">Metal-binding</keyword>
<dbReference type="Proteomes" id="UP000574390">
    <property type="component" value="Unassembled WGS sequence"/>
</dbReference>
<dbReference type="InterPro" id="IPR001607">
    <property type="entry name" value="Znf_UBP"/>
</dbReference>
<keyword evidence="4" id="KW-0747">Spliceosome</keyword>
<dbReference type="CDD" id="cd02669">
    <property type="entry name" value="Peptidase_C19M"/>
    <property type="match status" value="1"/>
</dbReference>
<evidence type="ECO:0000256" key="5">
    <source>
        <dbReference type="ARBA" id="ARBA00022771"/>
    </source>
</evidence>
<dbReference type="Gene3D" id="3.90.70.10">
    <property type="entry name" value="Cysteine proteinases"/>
    <property type="match status" value="1"/>
</dbReference>
<dbReference type="InterPro" id="IPR013083">
    <property type="entry name" value="Znf_RING/FYVE/PHD"/>
</dbReference>
<gene>
    <name evidence="15" type="ORF">FOZ62_007077</name>
</gene>
<dbReference type="SUPFAM" id="SSF90229">
    <property type="entry name" value="CCCH zinc finger"/>
    <property type="match status" value="1"/>
</dbReference>
<evidence type="ECO:0000259" key="14">
    <source>
        <dbReference type="PROSITE" id="PS50271"/>
    </source>
</evidence>
<keyword evidence="8" id="KW-0539">Nucleus</keyword>
<evidence type="ECO:0000313" key="15">
    <source>
        <dbReference type="EMBL" id="KAF4733222.1"/>
    </source>
</evidence>
<keyword evidence="5 9" id="KW-0863">Zinc-finger</keyword>
<evidence type="ECO:0000256" key="8">
    <source>
        <dbReference type="ARBA" id="ARBA00023242"/>
    </source>
</evidence>
<evidence type="ECO:0000256" key="7">
    <source>
        <dbReference type="ARBA" id="ARBA00023187"/>
    </source>
</evidence>
<evidence type="ECO:0000256" key="9">
    <source>
        <dbReference type="PROSITE-ProRule" id="PRU00502"/>
    </source>
</evidence>
<accession>A0A7J6SL02</accession>
<feature type="domain" description="C3H1-type" evidence="12">
    <location>
        <begin position="453"/>
        <end position="482"/>
    </location>
</feature>
<dbReference type="AlphaFoldDB" id="A0A7J6SL02"/>
<feature type="compositionally biased region" description="Low complexity" evidence="11">
    <location>
        <begin position="367"/>
        <end position="389"/>
    </location>
</feature>
<feature type="region of interest" description="Disordered" evidence="11">
    <location>
        <begin position="222"/>
        <end position="247"/>
    </location>
</feature>
<feature type="region of interest" description="Disordered" evidence="11">
    <location>
        <begin position="33"/>
        <end position="162"/>
    </location>
</feature>
<feature type="zinc finger region" description="C3H1-type" evidence="10">
    <location>
        <begin position="414"/>
        <end position="441"/>
    </location>
</feature>
<reference evidence="15 16" key="1">
    <citation type="submission" date="2020-04" db="EMBL/GenBank/DDBJ databases">
        <title>Perkinsus olseni comparative genomics.</title>
        <authorList>
            <person name="Bogema D.R."/>
        </authorList>
    </citation>
    <scope>NUCLEOTIDE SEQUENCE [LARGE SCALE GENOMIC DNA]</scope>
    <source>
        <strain evidence="15">ATCC PRA-205</strain>
    </source>
</reference>
<keyword evidence="2" id="KW-0507">mRNA processing</keyword>
<dbReference type="InterPro" id="IPR038765">
    <property type="entry name" value="Papain-like_cys_pep_sf"/>
</dbReference>
<dbReference type="Pfam" id="PF18345">
    <property type="entry name" value="zf_CCCH_4"/>
    <property type="match status" value="1"/>
</dbReference>
<dbReference type="Gene3D" id="3.30.1370.210">
    <property type="match status" value="1"/>
</dbReference>
<evidence type="ECO:0000313" key="16">
    <source>
        <dbReference type="Proteomes" id="UP000574390"/>
    </source>
</evidence>
<dbReference type="Gene3D" id="3.30.40.10">
    <property type="entry name" value="Zinc/RING finger domain, C3HC4 (zinc finger)"/>
    <property type="match status" value="1"/>
</dbReference>
<evidence type="ECO:0000259" key="13">
    <source>
        <dbReference type="PROSITE" id="PS50235"/>
    </source>
</evidence>
<dbReference type="InterPro" id="IPR050185">
    <property type="entry name" value="Ub_carboxyl-term_hydrolase"/>
</dbReference>
<evidence type="ECO:0000256" key="3">
    <source>
        <dbReference type="ARBA" id="ARBA00022723"/>
    </source>
</evidence>
<organism evidence="15 16">
    <name type="scientific">Perkinsus olseni</name>
    <name type="common">Perkinsus atlanticus</name>
    <dbReference type="NCBI Taxonomy" id="32597"/>
    <lineage>
        <taxon>Eukaryota</taxon>
        <taxon>Sar</taxon>
        <taxon>Alveolata</taxon>
        <taxon>Perkinsozoa</taxon>
        <taxon>Perkinsea</taxon>
        <taxon>Perkinsida</taxon>
        <taxon>Perkinsidae</taxon>
        <taxon>Perkinsus</taxon>
    </lineage>
</organism>
<evidence type="ECO:0000256" key="1">
    <source>
        <dbReference type="ARBA" id="ARBA00004123"/>
    </source>
</evidence>
<comment type="caution">
    <text evidence="15">The sequence shown here is derived from an EMBL/GenBank/DDBJ whole genome shotgun (WGS) entry which is preliminary data.</text>
</comment>
<dbReference type="PANTHER" id="PTHR21646:SF16">
    <property type="entry name" value="U4_U6.U5 TRI-SNRNP-ASSOCIATED PROTEIN 2"/>
    <property type="match status" value="1"/>
</dbReference>
<dbReference type="InterPro" id="IPR001394">
    <property type="entry name" value="Peptidase_C19_UCH"/>
</dbReference>
<dbReference type="Pfam" id="PF02148">
    <property type="entry name" value="zf-UBP"/>
    <property type="match status" value="1"/>
</dbReference>
<dbReference type="InterPro" id="IPR033809">
    <property type="entry name" value="USP39"/>
</dbReference>
<evidence type="ECO:0000256" key="4">
    <source>
        <dbReference type="ARBA" id="ARBA00022728"/>
    </source>
</evidence>
<dbReference type="SUPFAM" id="SSF54001">
    <property type="entry name" value="Cysteine proteinases"/>
    <property type="match status" value="1"/>
</dbReference>
<evidence type="ECO:0000256" key="6">
    <source>
        <dbReference type="ARBA" id="ARBA00022833"/>
    </source>
</evidence>
<dbReference type="Pfam" id="PF00443">
    <property type="entry name" value="UCH"/>
    <property type="match status" value="1"/>
</dbReference>
<dbReference type="InterPro" id="IPR000571">
    <property type="entry name" value="Znf_CCCH"/>
</dbReference>
<feature type="region of interest" description="Disordered" evidence="11">
    <location>
        <begin position="313"/>
        <end position="396"/>
    </location>
</feature>
<dbReference type="InterPro" id="IPR028889">
    <property type="entry name" value="USP"/>
</dbReference>
<dbReference type="SMART" id="SM00290">
    <property type="entry name" value="ZnF_UBP"/>
    <property type="match status" value="1"/>
</dbReference>
<dbReference type="GO" id="GO:0008270">
    <property type="term" value="F:zinc ion binding"/>
    <property type="evidence" value="ECO:0007669"/>
    <property type="project" value="UniProtKB-KW"/>
</dbReference>
<evidence type="ECO:0008006" key="17">
    <source>
        <dbReference type="Google" id="ProtNLM"/>
    </source>
</evidence>
<dbReference type="SMART" id="SM00356">
    <property type="entry name" value="ZnF_C3H1"/>
    <property type="match status" value="3"/>
</dbReference>
<dbReference type="PROSITE" id="PS50271">
    <property type="entry name" value="ZF_UBP"/>
    <property type="match status" value="1"/>
</dbReference>
<name>A0A7J6SL02_PEROL</name>
<protein>
    <recommendedName>
        <fullName evidence="17">U4/U6.U5 tri-snRNP-associated protein 2</fullName>
    </recommendedName>
</protein>